<evidence type="ECO:0000313" key="2">
    <source>
        <dbReference type="EMBL" id="NHR05756.1"/>
    </source>
</evidence>
<accession>A0ABX0L8R2</accession>
<gene>
    <name evidence="2" type="ORF">HA052_11145</name>
</gene>
<keyword evidence="1" id="KW-0175">Coiled coil</keyword>
<evidence type="ECO:0000313" key="3">
    <source>
        <dbReference type="Proteomes" id="UP001515641"/>
    </source>
</evidence>
<dbReference type="RefSeq" id="WP_166452000.1">
    <property type="nucleotide sequence ID" value="NZ_JAAOMA010000013.1"/>
</dbReference>
<keyword evidence="3" id="KW-1185">Reference proteome</keyword>
<proteinExistence type="predicted"/>
<name>A0ABX0L8R2_9NEIS</name>
<evidence type="ECO:0000256" key="1">
    <source>
        <dbReference type="SAM" id="Coils"/>
    </source>
</evidence>
<dbReference type="Proteomes" id="UP001515641">
    <property type="component" value="Unassembled WGS sequence"/>
</dbReference>
<dbReference type="EMBL" id="JAAOMA010000013">
    <property type="protein sequence ID" value="NHR05756.1"/>
    <property type="molecule type" value="Genomic_DNA"/>
</dbReference>
<feature type="coiled-coil region" evidence="1">
    <location>
        <begin position="19"/>
        <end position="105"/>
    </location>
</feature>
<organism evidence="2 3">
    <name type="scientific">Chromobacterium fluminis</name>
    <dbReference type="NCBI Taxonomy" id="3044269"/>
    <lineage>
        <taxon>Bacteria</taxon>
        <taxon>Pseudomonadati</taxon>
        <taxon>Pseudomonadota</taxon>
        <taxon>Betaproteobacteria</taxon>
        <taxon>Neisseriales</taxon>
        <taxon>Chromobacteriaceae</taxon>
        <taxon>Chromobacterium</taxon>
    </lineage>
</organism>
<protein>
    <submittedName>
        <fullName evidence="2">Uncharacterized protein</fullName>
    </submittedName>
</protein>
<sequence length="127" mass="14342">MTIIAIAIPAEPQELAGRLERLTTAHRALKARAIILEEQRNDSQKAVEWNAKLRQALELEVRQQQRQLADQGVEIEGLRAEAERVELLERQLEARDRRVIELEAALHVALLPTESRSNVIDLVQAAA</sequence>
<reference evidence="2 3" key="1">
    <citation type="submission" date="2020-03" db="EMBL/GenBank/DDBJ databases">
        <title>Draft genome sequence of environmentally isolated cultures.</title>
        <authorList>
            <person name="Wilson H.S."/>
            <person name="De Leon M.E."/>
        </authorList>
    </citation>
    <scope>NUCLEOTIDE SEQUENCE [LARGE SCALE GENOMIC DNA]</scope>
    <source>
        <strain evidence="2 3">HSC-31F16</strain>
    </source>
</reference>
<comment type="caution">
    <text evidence="2">The sequence shown here is derived from an EMBL/GenBank/DDBJ whole genome shotgun (WGS) entry which is preliminary data.</text>
</comment>